<protein>
    <submittedName>
        <fullName evidence="1">Uncharacterized protein</fullName>
    </submittedName>
</protein>
<sequence length="95" mass="11004">MSLYLLSYSAARSLFFVSKSKGNLRLVNSQNNTPRLYISAFSVKVYERPRVSDEYRLHSKKLGSCKVLHHIPTNRTYQDIRDKAYGYNKKLSGVQ</sequence>
<gene>
    <name evidence="1" type="ORF">GLOINDRAFT_23885</name>
</gene>
<organism evidence="1">
    <name type="scientific">Rhizophagus irregularis (strain DAOM 181602 / DAOM 197198 / MUCL 43194)</name>
    <name type="common">Arbuscular mycorrhizal fungus</name>
    <name type="synonym">Glomus intraradices</name>
    <dbReference type="NCBI Taxonomy" id="747089"/>
    <lineage>
        <taxon>Eukaryota</taxon>
        <taxon>Fungi</taxon>
        <taxon>Fungi incertae sedis</taxon>
        <taxon>Mucoromycota</taxon>
        <taxon>Glomeromycotina</taxon>
        <taxon>Glomeromycetes</taxon>
        <taxon>Glomerales</taxon>
        <taxon>Glomeraceae</taxon>
        <taxon>Rhizophagus</taxon>
    </lineage>
</organism>
<dbReference type="EMBL" id="KI281993">
    <property type="protein sequence ID" value="ESA15453.1"/>
    <property type="molecule type" value="Genomic_DNA"/>
</dbReference>
<evidence type="ECO:0000313" key="1">
    <source>
        <dbReference type="EMBL" id="ESA15453.1"/>
    </source>
</evidence>
<reference evidence="1" key="1">
    <citation type="submission" date="2013-07" db="EMBL/GenBank/DDBJ databases">
        <title>The genome of an arbuscular mycorrhizal fungus provides insights into the evolution of the oldest plant symbiosis.</title>
        <authorList>
            <consortium name="DOE Joint Genome Institute"/>
            <person name="Tisserant E."/>
            <person name="Malbreil M."/>
            <person name="Kuo A."/>
            <person name="Kohler A."/>
            <person name="Symeonidi A."/>
            <person name="Balestrini R."/>
            <person name="Charron P."/>
            <person name="Duensing N."/>
            <person name="Frei-dit-Frey N."/>
            <person name="Gianinazzi-Pearson V."/>
            <person name="Gilbert B."/>
            <person name="Handa Y."/>
            <person name="Hijri M."/>
            <person name="Kaul R."/>
            <person name="Kawaguchi M."/>
            <person name="Krajinski F."/>
            <person name="Lammers P."/>
            <person name="Lapierre D."/>
            <person name="Masclaux F.G."/>
            <person name="Murat C."/>
            <person name="Morin E."/>
            <person name="Ndikumana S."/>
            <person name="Pagni M."/>
            <person name="Petitpierre D."/>
            <person name="Requena N."/>
            <person name="Rosikiewicz P."/>
            <person name="Riley R."/>
            <person name="Saito K."/>
            <person name="San Clemente H."/>
            <person name="Shapiro H."/>
            <person name="van Tuinen D."/>
            <person name="Becard G."/>
            <person name="Bonfante P."/>
            <person name="Paszkowski U."/>
            <person name="Shachar-Hill Y."/>
            <person name="Young J.P."/>
            <person name="Sanders I.R."/>
            <person name="Henrissat B."/>
            <person name="Rensing S.A."/>
            <person name="Grigoriev I.V."/>
            <person name="Corradi N."/>
            <person name="Roux C."/>
            <person name="Martin F."/>
        </authorList>
    </citation>
    <scope>NUCLEOTIDE SEQUENCE</scope>
    <source>
        <strain evidence="1">DAOM 197198</strain>
    </source>
</reference>
<accession>U9UA43</accession>
<name>U9UA43_RHIID</name>
<dbReference type="HOGENOM" id="CLU_2373883_0_0_1"/>
<dbReference type="AlphaFoldDB" id="U9UA43"/>
<proteinExistence type="predicted"/>